<evidence type="ECO:0000256" key="3">
    <source>
        <dbReference type="SAM" id="Phobius"/>
    </source>
</evidence>
<feature type="region of interest" description="Disordered" evidence="2">
    <location>
        <begin position="403"/>
        <end position="425"/>
    </location>
</feature>
<dbReference type="InterPro" id="IPR011042">
    <property type="entry name" value="6-blade_b-propeller_TolB-like"/>
</dbReference>
<proteinExistence type="predicted"/>
<feature type="non-terminal residue" evidence="4">
    <location>
        <position position="1"/>
    </location>
</feature>
<protein>
    <recommendedName>
        <fullName evidence="6">NHL repeat-containing protein</fullName>
    </recommendedName>
</protein>
<keyword evidence="3" id="KW-1133">Transmembrane helix</keyword>
<dbReference type="InterPro" id="IPR001258">
    <property type="entry name" value="NHL_repeat"/>
</dbReference>
<feature type="transmembrane region" description="Helical" evidence="3">
    <location>
        <begin position="21"/>
        <end position="41"/>
    </location>
</feature>
<dbReference type="AlphaFoldDB" id="A0ABD2RYW2"/>
<sequence>PSRNFYLNSEAKEFFFLMNSWLHWYLSTFYVFFFFFFFFFFNISLTPVLGEVIFEDGYSVSTVIDGNKIKINPYSIIPVSGDTHFIILDSSASTFYTLSYNKDSDITVTKLTGNDIGYADGSLDKAKFNKPRSFAVDSKGNIYVADMKNMHAIRKISKSGVTTIAGGYSKTQGRADGPGLNASFSYVNEISFIPKRCTLMISNHGNRLVREIQLKAEDCSRDSHSDLRAVSTWLLTVGLPCLVCLIIGLVIRPYVIPNDHSSRLQHNMTWKHFLINLERQVLMFCFVIRSVIVDSKIYSLLRQLVLLSFSHLRLMFSPKVVVARQTSRRHLAPLINFHDFESKESANSPVVANSLEDLITFDGSLDNSELTTNQDDAVKESTDVSVVDSMILANIKVFAEQGNASSGPEVSKSISSLVNQKKKVN</sequence>
<feature type="compositionally biased region" description="Polar residues" evidence="2">
    <location>
        <begin position="403"/>
        <end position="419"/>
    </location>
</feature>
<evidence type="ECO:0000256" key="2">
    <source>
        <dbReference type="SAM" id="MobiDB-lite"/>
    </source>
</evidence>
<dbReference type="Pfam" id="PF01436">
    <property type="entry name" value="NHL"/>
    <property type="match status" value="1"/>
</dbReference>
<dbReference type="EMBL" id="JBJKTR010000017">
    <property type="protein sequence ID" value="KAL3337133.1"/>
    <property type="molecule type" value="Genomic_DNA"/>
</dbReference>
<name>A0ABD2RYW2_9SOLN</name>
<dbReference type="Proteomes" id="UP001627284">
    <property type="component" value="Unassembled WGS sequence"/>
</dbReference>
<accession>A0ABD2RYW2</accession>
<dbReference type="PANTHER" id="PTHR13833">
    <property type="match status" value="1"/>
</dbReference>
<evidence type="ECO:0008006" key="6">
    <source>
        <dbReference type="Google" id="ProtNLM"/>
    </source>
</evidence>
<dbReference type="PANTHER" id="PTHR13833:SF71">
    <property type="entry name" value="NHL DOMAIN-CONTAINING PROTEIN"/>
    <property type="match status" value="1"/>
</dbReference>
<comment type="caution">
    <text evidence="4">The sequence shown here is derived from an EMBL/GenBank/DDBJ whole genome shotgun (WGS) entry which is preliminary data.</text>
</comment>
<evidence type="ECO:0000256" key="1">
    <source>
        <dbReference type="ARBA" id="ARBA00022737"/>
    </source>
</evidence>
<keyword evidence="5" id="KW-1185">Reference proteome</keyword>
<evidence type="ECO:0000313" key="4">
    <source>
        <dbReference type="EMBL" id="KAL3337133.1"/>
    </source>
</evidence>
<dbReference type="SUPFAM" id="SSF63829">
    <property type="entry name" value="Calcium-dependent phosphotriesterase"/>
    <property type="match status" value="1"/>
</dbReference>
<keyword evidence="1" id="KW-0677">Repeat</keyword>
<evidence type="ECO:0000313" key="5">
    <source>
        <dbReference type="Proteomes" id="UP001627284"/>
    </source>
</evidence>
<feature type="transmembrane region" description="Helical" evidence="3">
    <location>
        <begin position="230"/>
        <end position="251"/>
    </location>
</feature>
<dbReference type="Gene3D" id="2.120.10.30">
    <property type="entry name" value="TolB, C-terminal domain"/>
    <property type="match status" value="1"/>
</dbReference>
<gene>
    <name evidence="4" type="ORF">AABB24_029677</name>
</gene>
<keyword evidence="3" id="KW-0812">Transmembrane</keyword>
<reference evidence="4 5" key="1">
    <citation type="submission" date="2024-05" db="EMBL/GenBank/DDBJ databases">
        <title>De novo assembly of an allotetraploid wild potato.</title>
        <authorList>
            <person name="Hosaka A.J."/>
        </authorList>
    </citation>
    <scope>NUCLEOTIDE SEQUENCE [LARGE SCALE GENOMIC DNA]</scope>
    <source>
        <tissue evidence="4">Young leaves</tissue>
    </source>
</reference>
<organism evidence="4 5">
    <name type="scientific">Solanum stoloniferum</name>
    <dbReference type="NCBI Taxonomy" id="62892"/>
    <lineage>
        <taxon>Eukaryota</taxon>
        <taxon>Viridiplantae</taxon>
        <taxon>Streptophyta</taxon>
        <taxon>Embryophyta</taxon>
        <taxon>Tracheophyta</taxon>
        <taxon>Spermatophyta</taxon>
        <taxon>Magnoliopsida</taxon>
        <taxon>eudicotyledons</taxon>
        <taxon>Gunneridae</taxon>
        <taxon>Pentapetalae</taxon>
        <taxon>asterids</taxon>
        <taxon>lamiids</taxon>
        <taxon>Solanales</taxon>
        <taxon>Solanaceae</taxon>
        <taxon>Solanoideae</taxon>
        <taxon>Solaneae</taxon>
        <taxon>Solanum</taxon>
    </lineage>
</organism>
<keyword evidence="3" id="KW-0472">Membrane</keyword>